<evidence type="ECO:0000256" key="1">
    <source>
        <dbReference type="ARBA" id="ARBA00001966"/>
    </source>
</evidence>
<dbReference type="Proteomes" id="UP000509594">
    <property type="component" value="Chromosome"/>
</dbReference>
<reference evidence="8 9" key="1">
    <citation type="submission" date="2020-06" db="EMBL/GenBank/DDBJ databases">
        <title>Methanolobus halotolerans sp. nov., isolated from a saline lake Tus in Siberia.</title>
        <authorList>
            <person name="Shen Y."/>
            <person name="Chen S.-C."/>
            <person name="Lai M.-C."/>
            <person name="Huang H.-H."/>
            <person name="Chiu H.-H."/>
            <person name="Tang S.-L."/>
            <person name="Rogozin D.Y."/>
            <person name="Degermendzhy A.G."/>
        </authorList>
    </citation>
    <scope>NUCLEOTIDE SEQUENCE [LARGE SCALE GENOMIC DNA]</scope>
    <source>
        <strain evidence="8 9">DSM 21339</strain>
    </source>
</reference>
<keyword evidence="5" id="KW-0408">Iron</keyword>
<keyword evidence="6" id="KW-0411">Iron-sulfur</keyword>
<evidence type="ECO:0000256" key="5">
    <source>
        <dbReference type="ARBA" id="ARBA00023004"/>
    </source>
</evidence>
<sequence length="272" mass="30766">MFLKRHKIGVNVSEIALYLTCPRKVYYSCHGHEIVPYATVSYIRHLLLKEMGLKIPDLLKTYSSKDDGIMDDLEFMLSEVKDELSFIYPEELADLSSDMLEEAISEARSYLPEMEQNLTLFIEDENAGKLYEQLLSAEPGNLFHSEKLNLSGIPGFVAKTDDTLSPVIVKTGNCPELGVWSKDRLHITSLAILMEESAGTPVRSGIVIYSRQGSIRYVNIRSNDRRQVLQILGRLRKIKDGSLPDRKESPLCEDCAHLEMCKVKSSLASKFF</sequence>
<keyword evidence="3" id="KW-0479">Metal-binding</keyword>
<dbReference type="Gene3D" id="3.90.320.10">
    <property type="match status" value="1"/>
</dbReference>
<evidence type="ECO:0000313" key="8">
    <source>
        <dbReference type="EMBL" id="QLC48890.1"/>
    </source>
</evidence>
<proteinExistence type="predicted"/>
<gene>
    <name evidence="8" type="ORF">HWN40_00675</name>
</gene>
<keyword evidence="4" id="KW-0378">Hydrolase</keyword>
<dbReference type="InterPro" id="IPR022765">
    <property type="entry name" value="Dna2/Cas4_DUF83"/>
</dbReference>
<dbReference type="InterPro" id="IPR051827">
    <property type="entry name" value="Cas4_exonuclease"/>
</dbReference>
<keyword evidence="2" id="KW-0540">Nuclease</keyword>
<dbReference type="GO" id="GO:0016787">
    <property type="term" value="F:hydrolase activity"/>
    <property type="evidence" value="ECO:0007669"/>
    <property type="project" value="UniProtKB-KW"/>
</dbReference>
<dbReference type="OrthoDB" id="26676at2157"/>
<evidence type="ECO:0000256" key="2">
    <source>
        <dbReference type="ARBA" id="ARBA00022722"/>
    </source>
</evidence>
<dbReference type="Pfam" id="PF01930">
    <property type="entry name" value="Cas_Cas4"/>
    <property type="match status" value="1"/>
</dbReference>
<evidence type="ECO:0000256" key="4">
    <source>
        <dbReference type="ARBA" id="ARBA00022801"/>
    </source>
</evidence>
<dbReference type="PANTHER" id="PTHR36531:SF6">
    <property type="entry name" value="DNA REPLICATION ATP-DEPENDENT HELICASE_NUCLEASE DNA2"/>
    <property type="match status" value="1"/>
</dbReference>
<feature type="domain" description="DUF83" evidence="7">
    <location>
        <begin position="183"/>
        <end position="262"/>
    </location>
</feature>
<evidence type="ECO:0000259" key="7">
    <source>
        <dbReference type="Pfam" id="PF01930"/>
    </source>
</evidence>
<accession>A0A7D5J7A5</accession>
<protein>
    <submittedName>
        <fullName evidence="8">Dna2/Cas4 domain-containing protein</fullName>
    </submittedName>
</protein>
<dbReference type="PANTHER" id="PTHR36531">
    <property type="entry name" value="CRISPR-ASSOCIATED EXONUCLEASE CAS4"/>
    <property type="match status" value="1"/>
</dbReference>
<comment type="cofactor">
    <cofactor evidence="1">
        <name>[4Fe-4S] cluster</name>
        <dbReference type="ChEBI" id="CHEBI:49883"/>
    </cofactor>
</comment>
<dbReference type="RefSeq" id="WP_176963953.1">
    <property type="nucleotide sequence ID" value="NZ_CP058215.1"/>
</dbReference>
<evidence type="ECO:0000256" key="3">
    <source>
        <dbReference type="ARBA" id="ARBA00022723"/>
    </source>
</evidence>
<dbReference type="GO" id="GO:0051536">
    <property type="term" value="F:iron-sulfur cluster binding"/>
    <property type="evidence" value="ECO:0007669"/>
    <property type="project" value="UniProtKB-KW"/>
</dbReference>
<dbReference type="GO" id="GO:0004518">
    <property type="term" value="F:nuclease activity"/>
    <property type="evidence" value="ECO:0007669"/>
    <property type="project" value="UniProtKB-KW"/>
</dbReference>
<dbReference type="EMBL" id="CP058215">
    <property type="protein sequence ID" value="QLC48890.1"/>
    <property type="molecule type" value="Genomic_DNA"/>
</dbReference>
<dbReference type="KEGG" id="mzi:HWN40_00675"/>
<organism evidence="8 9">
    <name type="scientific">Methanolobus zinderi</name>
    <dbReference type="NCBI Taxonomy" id="536044"/>
    <lineage>
        <taxon>Archaea</taxon>
        <taxon>Methanobacteriati</taxon>
        <taxon>Methanobacteriota</taxon>
        <taxon>Stenosarchaea group</taxon>
        <taxon>Methanomicrobia</taxon>
        <taxon>Methanosarcinales</taxon>
        <taxon>Methanosarcinaceae</taxon>
        <taxon>Methanolobus</taxon>
    </lineage>
</organism>
<dbReference type="InterPro" id="IPR011604">
    <property type="entry name" value="PDDEXK-like_dom_sf"/>
</dbReference>
<dbReference type="AlphaFoldDB" id="A0A7D5J7A5"/>
<evidence type="ECO:0000313" key="9">
    <source>
        <dbReference type="Proteomes" id="UP000509594"/>
    </source>
</evidence>
<name>A0A7D5J7A5_9EURY</name>
<keyword evidence="9" id="KW-1185">Reference proteome</keyword>
<dbReference type="GO" id="GO:0046872">
    <property type="term" value="F:metal ion binding"/>
    <property type="evidence" value="ECO:0007669"/>
    <property type="project" value="UniProtKB-KW"/>
</dbReference>
<evidence type="ECO:0000256" key="6">
    <source>
        <dbReference type="ARBA" id="ARBA00023014"/>
    </source>
</evidence>
<dbReference type="GeneID" id="55820144"/>